<evidence type="ECO:0000313" key="1">
    <source>
        <dbReference type="EMBL" id="CAF1428098.1"/>
    </source>
</evidence>
<organism evidence="1 2">
    <name type="scientific">Rotaria sordida</name>
    <dbReference type="NCBI Taxonomy" id="392033"/>
    <lineage>
        <taxon>Eukaryota</taxon>
        <taxon>Metazoa</taxon>
        <taxon>Spiralia</taxon>
        <taxon>Gnathifera</taxon>
        <taxon>Rotifera</taxon>
        <taxon>Eurotatoria</taxon>
        <taxon>Bdelloidea</taxon>
        <taxon>Philodinida</taxon>
        <taxon>Philodinidae</taxon>
        <taxon>Rotaria</taxon>
    </lineage>
</organism>
<proteinExistence type="predicted"/>
<accession>A0A815MR87</accession>
<comment type="caution">
    <text evidence="1">The sequence shown here is derived from an EMBL/GenBank/DDBJ whole genome shotgun (WGS) entry which is preliminary data.</text>
</comment>
<dbReference type="EMBL" id="CAJNOU010004131">
    <property type="protein sequence ID" value="CAF1428098.1"/>
    <property type="molecule type" value="Genomic_DNA"/>
</dbReference>
<sequence>MSSSHQLRRQQQQKSTSIFSNLINTWKVRPINGFEKHLFSNIQTSSNNAFISIKSIQKYNIDPARFIYPRDAMVRPINGFEKHLFSNTQTSSNNAIISIKSIQQYNIDSARFIYPRDAMGNMLIPLVNRNTPISIPFYLPKYDLIKICSPKWTIKNVHHSKEINYHVGPMTYDSVNDKSQLPCKSGWTQIGRQTYKIHSRLTVPFYDTSKYKQVGNRYSKHAIILGRRTIHTNIKNKKLSNIIKRKSNINIEYTYDIQDYEAITKRNEFIDKSLSSMKNLHQKSNNLIISNDHVDQIETINLPSIKIEPTEKETIVLDDEKISTKY</sequence>
<name>A0A815MR87_9BILA</name>
<reference evidence="1" key="1">
    <citation type="submission" date="2021-02" db="EMBL/GenBank/DDBJ databases">
        <authorList>
            <person name="Nowell W R."/>
        </authorList>
    </citation>
    <scope>NUCLEOTIDE SEQUENCE</scope>
</reference>
<dbReference type="AlphaFoldDB" id="A0A815MR87"/>
<protein>
    <submittedName>
        <fullName evidence="1">Uncharacterized protein</fullName>
    </submittedName>
</protein>
<gene>
    <name evidence="1" type="ORF">SEV965_LOCUS32603</name>
</gene>
<dbReference type="Proteomes" id="UP000663889">
    <property type="component" value="Unassembled WGS sequence"/>
</dbReference>
<evidence type="ECO:0000313" key="2">
    <source>
        <dbReference type="Proteomes" id="UP000663889"/>
    </source>
</evidence>